<feature type="non-terminal residue" evidence="1">
    <location>
        <position position="1"/>
    </location>
</feature>
<evidence type="ECO:0000313" key="2">
    <source>
        <dbReference type="Proteomes" id="UP000287651"/>
    </source>
</evidence>
<comment type="caution">
    <text evidence="1">The sequence shown here is derived from an EMBL/GenBank/DDBJ whole genome shotgun (WGS) entry which is preliminary data.</text>
</comment>
<organism evidence="1 2">
    <name type="scientific">Ensete ventricosum</name>
    <name type="common">Abyssinian banana</name>
    <name type="synonym">Musa ensete</name>
    <dbReference type="NCBI Taxonomy" id="4639"/>
    <lineage>
        <taxon>Eukaryota</taxon>
        <taxon>Viridiplantae</taxon>
        <taxon>Streptophyta</taxon>
        <taxon>Embryophyta</taxon>
        <taxon>Tracheophyta</taxon>
        <taxon>Spermatophyta</taxon>
        <taxon>Magnoliopsida</taxon>
        <taxon>Liliopsida</taxon>
        <taxon>Zingiberales</taxon>
        <taxon>Musaceae</taxon>
        <taxon>Ensete</taxon>
    </lineage>
</organism>
<dbReference type="GO" id="GO:0003972">
    <property type="term" value="F:RNA ligase (ATP) activity"/>
    <property type="evidence" value="ECO:0007669"/>
    <property type="project" value="InterPro"/>
</dbReference>
<sequence length="193" mass="21453">AVYIRRKYGNKQLSTSTYLSEAEPFLEQYAARSPQNQVLVGAAGNLVRTENLLAIIEAGRDEEGDIHHDVEAPSSPTHAAKDTVLKDEGLIVFFPGISFASGCANLLSHIFAGRYWQKVADERKKRPYAITLADKNAPNEEVWRQIEDMCRSTKASAVPVIPESEGTELYRAYWSSVGSICTEQYDTVLQTLI</sequence>
<dbReference type="GO" id="GO:0006388">
    <property type="term" value="P:tRNA splicing, via endonucleolytic cleavage and ligation"/>
    <property type="evidence" value="ECO:0007669"/>
    <property type="project" value="InterPro"/>
</dbReference>
<dbReference type="PANTHER" id="PTHR35460:SF1">
    <property type="entry name" value="TRNA LIGASE 1"/>
    <property type="match status" value="1"/>
</dbReference>
<proteinExistence type="predicted"/>
<dbReference type="Proteomes" id="UP000287651">
    <property type="component" value="Unassembled WGS sequence"/>
</dbReference>
<dbReference type="EMBL" id="AMZH03005333">
    <property type="protein sequence ID" value="RRT66696.1"/>
    <property type="molecule type" value="Genomic_DNA"/>
</dbReference>
<dbReference type="PANTHER" id="PTHR35460">
    <property type="entry name" value="TRNA LIGASE 1"/>
    <property type="match status" value="1"/>
</dbReference>
<dbReference type="InterPro" id="IPR038837">
    <property type="entry name" value="tRNA_ligase_1"/>
</dbReference>
<gene>
    <name evidence="1" type="ORF">B296_00040003</name>
</gene>
<protein>
    <submittedName>
        <fullName evidence="1">Uncharacterized protein</fullName>
    </submittedName>
</protein>
<dbReference type="AlphaFoldDB" id="A0A426ZRN9"/>
<accession>A0A426ZRN9</accession>
<reference evidence="1 2" key="1">
    <citation type="journal article" date="2014" name="Agronomy (Basel)">
        <title>A Draft Genome Sequence for Ensete ventricosum, the Drought-Tolerant Tree Against Hunger.</title>
        <authorList>
            <person name="Harrison J."/>
            <person name="Moore K.A."/>
            <person name="Paszkiewicz K."/>
            <person name="Jones T."/>
            <person name="Grant M."/>
            <person name="Ambacheew D."/>
            <person name="Muzemil S."/>
            <person name="Studholme D.J."/>
        </authorList>
    </citation>
    <scope>NUCLEOTIDE SEQUENCE [LARGE SCALE GENOMIC DNA]</scope>
</reference>
<evidence type="ECO:0000313" key="1">
    <source>
        <dbReference type="EMBL" id="RRT66696.1"/>
    </source>
</evidence>
<name>A0A426ZRN9_ENSVE</name>